<reference evidence="2" key="1">
    <citation type="submission" date="2014-11" db="EMBL/GenBank/DDBJ databases">
        <authorList>
            <person name="Amaro Gonzalez C."/>
        </authorList>
    </citation>
    <scope>NUCLEOTIDE SEQUENCE</scope>
</reference>
<keyword evidence="1" id="KW-1133">Transmembrane helix</keyword>
<organism evidence="2">
    <name type="scientific">Anguilla anguilla</name>
    <name type="common">European freshwater eel</name>
    <name type="synonym">Muraena anguilla</name>
    <dbReference type="NCBI Taxonomy" id="7936"/>
    <lineage>
        <taxon>Eukaryota</taxon>
        <taxon>Metazoa</taxon>
        <taxon>Chordata</taxon>
        <taxon>Craniata</taxon>
        <taxon>Vertebrata</taxon>
        <taxon>Euteleostomi</taxon>
        <taxon>Actinopterygii</taxon>
        <taxon>Neopterygii</taxon>
        <taxon>Teleostei</taxon>
        <taxon>Anguilliformes</taxon>
        <taxon>Anguillidae</taxon>
        <taxon>Anguilla</taxon>
    </lineage>
</organism>
<dbReference type="AlphaFoldDB" id="A0A0E9XWU3"/>
<proteinExistence type="predicted"/>
<protein>
    <submittedName>
        <fullName evidence="2">Uncharacterized protein</fullName>
    </submittedName>
</protein>
<evidence type="ECO:0000256" key="1">
    <source>
        <dbReference type="SAM" id="Phobius"/>
    </source>
</evidence>
<sequence length="59" mass="6548">MGVLIGKNRFAIQIYILILFGYCRCAVHIYMVLTGITDVLSAFRVVSTVCFSSLLLCSN</sequence>
<name>A0A0E9XWU3_ANGAN</name>
<reference evidence="2" key="2">
    <citation type="journal article" date="2015" name="Fish Shellfish Immunol.">
        <title>Early steps in the European eel (Anguilla anguilla)-Vibrio vulnificus interaction in the gills: Role of the RtxA13 toxin.</title>
        <authorList>
            <person name="Callol A."/>
            <person name="Pajuelo D."/>
            <person name="Ebbesson L."/>
            <person name="Teles M."/>
            <person name="MacKenzie S."/>
            <person name="Amaro C."/>
        </authorList>
    </citation>
    <scope>NUCLEOTIDE SEQUENCE</scope>
</reference>
<dbReference type="EMBL" id="GBXM01001380">
    <property type="protein sequence ID" value="JAI07198.1"/>
    <property type="molecule type" value="Transcribed_RNA"/>
</dbReference>
<feature type="transmembrane region" description="Helical" evidence="1">
    <location>
        <begin position="12"/>
        <end position="33"/>
    </location>
</feature>
<evidence type="ECO:0000313" key="2">
    <source>
        <dbReference type="EMBL" id="JAI07198.1"/>
    </source>
</evidence>
<keyword evidence="1" id="KW-0812">Transmembrane</keyword>
<keyword evidence="1" id="KW-0472">Membrane</keyword>
<accession>A0A0E9XWU3</accession>